<evidence type="ECO:0000313" key="3">
    <source>
        <dbReference type="Proteomes" id="UP000600139"/>
    </source>
</evidence>
<evidence type="ECO:0000256" key="1">
    <source>
        <dbReference type="SAM" id="MobiDB-lite"/>
    </source>
</evidence>
<gene>
    <name evidence="2" type="ORF">JIN84_12825</name>
</gene>
<dbReference type="EMBL" id="JAENIK010000011">
    <property type="protein sequence ID" value="MBK1816502.1"/>
    <property type="molecule type" value="Genomic_DNA"/>
</dbReference>
<dbReference type="AlphaFoldDB" id="A0A934V7T6"/>
<sequence>MSRLPAILRVRKTDYRPPGAGNTPPLDRKAGPGAAACPESPTERAAHDSVVATYSLPILRAIAADLGKRAWLNDWSTIRLAAVRRRIREISPT</sequence>
<evidence type="ECO:0000313" key="2">
    <source>
        <dbReference type="EMBL" id="MBK1816502.1"/>
    </source>
</evidence>
<organism evidence="2 3">
    <name type="scientific">Luteolibacter yonseiensis</name>
    <dbReference type="NCBI Taxonomy" id="1144680"/>
    <lineage>
        <taxon>Bacteria</taxon>
        <taxon>Pseudomonadati</taxon>
        <taxon>Verrucomicrobiota</taxon>
        <taxon>Verrucomicrobiia</taxon>
        <taxon>Verrucomicrobiales</taxon>
        <taxon>Verrucomicrobiaceae</taxon>
        <taxon>Luteolibacter</taxon>
    </lineage>
</organism>
<accession>A0A934V7T6</accession>
<comment type="caution">
    <text evidence="2">The sequence shown here is derived from an EMBL/GenBank/DDBJ whole genome shotgun (WGS) entry which is preliminary data.</text>
</comment>
<dbReference type="Proteomes" id="UP000600139">
    <property type="component" value="Unassembled WGS sequence"/>
</dbReference>
<reference evidence="2" key="1">
    <citation type="submission" date="2021-01" db="EMBL/GenBank/DDBJ databases">
        <title>Modified the classification status of verrucomicrobia.</title>
        <authorList>
            <person name="Feng X."/>
        </authorList>
    </citation>
    <scope>NUCLEOTIDE SEQUENCE</scope>
    <source>
        <strain evidence="2">JCM 18052</strain>
    </source>
</reference>
<proteinExistence type="predicted"/>
<keyword evidence="3" id="KW-1185">Reference proteome</keyword>
<name>A0A934V7T6_9BACT</name>
<dbReference type="RefSeq" id="WP_200351435.1">
    <property type="nucleotide sequence ID" value="NZ_BAABHZ010000006.1"/>
</dbReference>
<feature type="region of interest" description="Disordered" evidence="1">
    <location>
        <begin position="14"/>
        <end position="42"/>
    </location>
</feature>
<protein>
    <submittedName>
        <fullName evidence="2">Uncharacterized protein</fullName>
    </submittedName>
</protein>